<dbReference type="HOGENOM" id="CLU_1780813_0_0_1"/>
<dbReference type="Proteomes" id="UP000009183">
    <property type="component" value="Chromosome 10"/>
</dbReference>
<reference evidence="2" key="1">
    <citation type="journal article" date="2007" name="Nature">
        <title>The grapevine genome sequence suggests ancestral hexaploidization in major angiosperm phyla.</title>
        <authorList>
            <consortium name="The French-Italian Public Consortium for Grapevine Genome Characterization."/>
            <person name="Jaillon O."/>
            <person name="Aury J.-M."/>
            <person name="Noel B."/>
            <person name="Policriti A."/>
            <person name="Clepet C."/>
            <person name="Casagrande A."/>
            <person name="Choisne N."/>
            <person name="Aubourg S."/>
            <person name="Vitulo N."/>
            <person name="Jubin C."/>
            <person name="Vezzi A."/>
            <person name="Legeai F."/>
            <person name="Hugueney P."/>
            <person name="Dasilva C."/>
            <person name="Horner D."/>
            <person name="Mica E."/>
            <person name="Jublot D."/>
            <person name="Poulain J."/>
            <person name="Bruyere C."/>
            <person name="Billault A."/>
            <person name="Segurens B."/>
            <person name="Gouyvenoux M."/>
            <person name="Ugarte E."/>
            <person name="Cattonaro F."/>
            <person name="Anthouard V."/>
            <person name="Vico V."/>
            <person name="Del Fabbro C."/>
            <person name="Alaux M."/>
            <person name="Di Gaspero G."/>
            <person name="Dumas V."/>
            <person name="Felice N."/>
            <person name="Paillard S."/>
            <person name="Juman I."/>
            <person name="Moroldo M."/>
            <person name="Scalabrin S."/>
            <person name="Canaguier A."/>
            <person name="Le Clainche I."/>
            <person name="Malacrida G."/>
            <person name="Durand E."/>
            <person name="Pesole G."/>
            <person name="Laucou V."/>
            <person name="Chatelet P."/>
            <person name="Merdinoglu D."/>
            <person name="Delledonne M."/>
            <person name="Pezzotti M."/>
            <person name="Lecharny A."/>
            <person name="Scarpelli C."/>
            <person name="Artiguenave F."/>
            <person name="Pe M.E."/>
            <person name="Valle G."/>
            <person name="Morgante M."/>
            <person name="Caboche M."/>
            <person name="Adam-Blondon A.-F."/>
            <person name="Weissenbach J."/>
            <person name="Quetier F."/>
            <person name="Wincker P."/>
        </authorList>
    </citation>
    <scope>NUCLEOTIDE SEQUENCE [LARGE SCALE GENOMIC DNA]</scope>
    <source>
        <strain evidence="2">cv. Pinot noir / PN40024</strain>
    </source>
</reference>
<gene>
    <name evidence="1" type="ordered locus">VIT_10s0042g01310</name>
</gene>
<keyword evidence="2" id="KW-1185">Reference proteome</keyword>
<dbReference type="InParanoid" id="D7TF01"/>
<protein>
    <submittedName>
        <fullName evidence="1">Uncharacterized protein</fullName>
    </submittedName>
</protein>
<evidence type="ECO:0000313" key="2">
    <source>
        <dbReference type="Proteomes" id="UP000009183"/>
    </source>
</evidence>
<sequence>MHTGIAYPSLSFVSLPFSHLLNTLTCILHARQACFSLILLRRPHLHLQLRHRLHRPRLPSKRLQPSLQSQRLRASLQRHHLRLVPPNPHQNQRHRHLLRPRGYLHRPPWWQHLLDVAGPPPQLLSSSYRRWWKLPMRLICRWRGKW</sequence>
<accession>D7TF01</accession>
<evidence type="ECO:0000313" key="1">
    <source>
        <dbReference type="EMBL" id="CBI29074.3"/>
    </source>
</evidence>
<dbReference type="PaxDb" id="29760-VIT_10s0042g01310.t01"/>
<dbReference type="EMBL" id="FN595766">
    <property type="protein sequence ID" value="CBI29074.3"/>
    <property type="molecule type" value="Genomic_DNA"/>
</dbReference>
<organism evidence="1 2">
    <name type="scientific">Vitis vinifera</name>
    <name type="common">Grape</name>
    <dbReference type="NCBI Taxonomy" id="29760"/>
    <lineage>
        <taxon>Eukaryota</taxon>
        <taxon>Viridiplantae</taxon>
        <taxon>Streptophyta</taxon>
        <taxon>Embryophyta</taxon>
        <taxon>Tracheophyta</taxon>
        <taxon>Spermatophyta</taxon>
        <taxon>Magnoliopsida</taxon>
        <taxon>eudicotyledons</taxon>
        <taxon>Gunneridae</taxon>
        <taxon>Pentapetalae</taxon>
        <taxon>rosids</taxon>
        <taxon>Vitales</taxon>
        <taxon>Vitaceae</taxon>
        <taxon>Viteae</taxon>
        <taxon>Vitis</taxon>
    </lineage>
</organism>
<name>D7TF01_VITVI</name>
<dbReference type="AlphaFoldDB" id="D7TF01"/>
<proteinExistence type="predicted"/>